<dbReference type="Gene3D" id="2.60.120.260">
    <property type="entry name" value="Galactose-binding domain-like"/>
    <property type="match status" value="1"/>
</dbReference>
<keyword evidence="4" id="KW-1185">Reference proteome</keyword>
<keyword evidence="2" id="KW-1133">Transmembrane helix</keyword>
<dbReference type="EMBL" id="NHTK01005865">
    <property type="protein sequence ID" value="PPQ72532.1"/>
    <property type="molecule type" value="Genomic_DNA"/>
</dbReference>
<dbReference type="InParanoid" id="A0A409W200"/>
<name>A0A409W200_9AGAR</name>
<evidence type="ECO:0000313" key="3">
    <source>
        <dbReference type="EMBL" id="PPQ72532.1"/>
    </source>
</evidence>
<dbReference type="CDD" id="cd12087">
    <property type="entry name" value="TM_EGFR-like"/>
    <property type="match status" value="1"/>
</dbReference>
<keyword evidence="2" id="KW-0812">Transmembrane</keyword>
<organism evidence="3 4">
    <name type="scientific">Panaeolus cyanescens</name>
    <dbReference type="NCBI Taxonomy" id="181874"/>
    <lineage>
        <taxon>Eukaryota</taxon>
        <taxon>Fungi</taxon>
        <taxon>Dikarya</taxon>
        <taxon>Basidiomycota</taxon>
        <taxon>Agaricomycotina</taxon>
        <taxon>Agaricomycetes</taxon>
        <taxon>Agaricomycetidae</taxon>
        <taxon>Agaricales</taxon>
        <taxon>Agaricineae</taxon>
        <taxon>Galeropsidaceae</taxon>
        <taxon>Panaeolus</taxon>
    </lineage>
</organism>
<feature type="compositionally biased region" description="Low complexity" evidence="1">
    <location>
        <begin position="309"/>
        <end position="321"/>
    </location>
</feature>
<dbReference type="OrthoDB" id="3052647at2759"/>
<feature type="compositionally biased region" description="Pro residues" evidence="1">
    <location>
        <begin position="430"/>
        <end position="439"/>
    </location>
</feature>
<keyword evidence="2" id="KW-0472">Membrane</keyword>
<protein>
    <submittedName>
        <fullName evidence="3">Uncharacterized protein</fullName>
    </submittedName>
</protein>
<evidence type="ECO:0000256" key="1">
    <source>
        <dbReference type="SAM" id="MobiDB-lite"/>
    </source>
</evidence>
<reference evidence="3 4" key="1">
    <citation type="journal article" date="2018" name="Evol. Lett.">
        <title>Horizontal gene cluster transfer increased hallucinogenic mushroom diversity.</title>
        <authorList>
            <person name="Reynolds H.T."/>
            <person name="Vijayakumar V."/>
            <person name="Gluck-Thaler E."/>
            <person name="Korotkin H.B."/>
            <person name="Matheny P.B."/>
            <person name="Slot J.C."/>
        </authorList>
    </citation>
    <scope>NUCLEOTIDE SEQUENCE [LARGE SCALE GENOMIC DNA]</scope>
    <source>
        <strain evidence="3 4">2629</strain>
    </source>
</reference>
<sequence>MSTSTDPDAPLWSLVESSSKAIKYSDFGWNEPAWAPNSRFNFARYGEPPFSDTTVSPTNVPGRSGVFYDFTGTRIVVEGTLDNSPDDSSWSMTCQVDGQDVMVVQDIYNRRANHVAFCDADGLSPDGVHSLNFTIHVRRTVNFGPQVYFDLLKIAPSPSTDLENALVHIRHSARMNKYDDSWLSTDAGHYTATTGSKVVVEFNGTQLRWYGFYDPTIPGSREGASATWQLDNIPAVRFTIPSISSSPESSQIGVPFFITPELIPGMHRLEVTYAPQVGARTGRPLSLHHLVIQNAPLPSAISVPPTSTPSNGISPGNSSSIATGSGEGLSKTATIAIAVNVSIAALVLIGLSVFLWHRRRRQCRAKSKEAQAPTPFESNPQSPISAPDRKALSSADSSASTVESKGTPIEDIPVRRGSLHIRSWNDDAEGPPPYHPGRT</sequence>
<comment type="caution">
    <text evidence="3">The sequence shown here is derived from an EMBL/GenBank/DDBJ whole genome shotgun (WGS) entry which is preliminary data.</text>
</comment>
<feature type="transmembrane region" description="Helical" evidence="2">
    <location>
        <begin position="335"/>
        <end position="356"/>
    </location>
</feature>
<feature type="region of interest" description="Disordered" evidence="1">
    <location>
        <begin position="301"/>
        <end position="325"/>
    </location>
</feature>
<proteinExistence type="predicted"/>
<evidence type="ECO:0000256" key="2">
    <source>
        <dbReference type="SAM" id="Phobius"/>
    </source>
</evidence>
<gene>
    <name evidence="3" type="ORF">CVT24_004838</name>
</gene>
<dbReference type="Proteomes" id="UP000284842">
    <property type="component" value="Unassembled WGS sequence"/>
</dbReference>
<dbReference type="AlphaFoldDB" id="A0A409W200"/>
<feature type="region of interest" description="Disordered" evidence="1">
    <location>
        <begin position="365"/>
        <end position="439"/>
    </location>
</feature>
<accession>A0A409W200</accession>
<evidence type="ECO:0000313" key="4">
    <source>
        <dbReference type="Proteomes" id="UP000284842"/>
    </source>
</evidence>